<protein>
    <submittedName>
        <fullName evidence="1">Uncharacterized protein</fullName>
    </submittedName>
</protein>
<dbReference type="RefSeq" id="WP_035479668.1">
    <property type="nucleotide sequence ID" value="NZ_CADFGL010000040.1"/>
</dbReference>
<organism evidence="1 2">
    <name type="scientific">Paraburkholderia phenoliruptrix</name>
    <dbReference type="NCBI Taxonomy" id="252970"/>
    <lineage>
        <taxon>Bacteria</taxon>
        <taxon>Pseudomonadati</taxon>
        <taxon>Pseudomonadota</taxon>
        <taxon>Betaproteobacteria</taxon>
        <taxon>Burkholderiales</taxon>
        <taxon>Burkholderiaceae</taxon>
        <taxon>Paraburkholderia</taxon>
    </lineage>
</organism>
<dbReference type="Proteomes" id="UP000494249">
    <property type="component" value="Unassembled WGS sequence"/>
</dbReference>
<evidence type="ECO:0000313" key="2">
    <source>
        <dbReference type="Proteomes" id="UP000494249"/>
    </source>
</evidence>
<proteinExistence type="predicted"/>
<dbReference type="AlphaFoldDB" id="A0A6J5CCK6"/>
<dbReference type="EMBL" id="CADIKB010000042">
    <property type="protein sequence ID" value="CAB3731455.1"/>
    <property type="molecule type" value="Genomic_DNA"/>
</dbReference>
<gene>
    <name evidence="1" type="ORF">LMG22037_05615</name>
</gene>
<sequence>MTLDELMNDPTPRFVRMVSHEPKDGYFWNDYFEHYEEGDALFRARIKAAYSAEEWRGPTHEGPTCASS</sequence>
<evidence type="ECO:0000313" key="1">
    <source>
        <dbReference type="EMBL" id="CAB3731455.1"/>
    </source>
</evidence>
<accession>A0A6J5CCK6</accession>
<name>A0A6J5CCK6_9BURK</name>
<reference evidence="1 2" key="1">
    <citation type="submission" date="2020-04" db="EMBL/GenBank/DDBJ databases">
        <authorList>
            <person name="De Canck E."/>
        </authorList>
    </citation>
    <scope>NUCLEOTIDE SEQUENCE [LARGE SCALE GENOMIC DNA]</scope>
    <source>
        <strain evidence="1 2">LMG 22037</strain>
    </source>
</reference>